<protein>
    <recommendedName>
        <fullName evidence="3">ABC1 atypical kinase-like domain-containing protein</fullName>
    </recommendedName>
</protein>
<dbReference type="Proteomes" id="UP001530377">
    <property type="component" value="Unassembled WGS sequence"/>
</dbReference>
<name>A0ABD3RTI9_9STRA</name>
<comment type="similarity">
    <text evidence="1">Belongs to the protein kinase superfamily. ADCK protein kinase family.</text>
</comment>
<dbReference type="PANTHER" id="PTHR43173:SF19">
    <property type="entry name" value="AARF DOMAIN-CONTAINING PROTEIN KINASE 1"/>
    <property type="match status" value="1"/>
</dbReference>
<accession>A0ABD3RTI9</accession>
<feature type="region of interest" description="Disordered" evidence="2">
    <location>
        <begin position="13"/>
        <end position="51"/>
    </location>
</feature>
<feature type="compositionally biased region" description="Basic and acidic residues" evidence="2">
    <location>
        <begin position="40"/>
        <end position="51"/>
    </location>
</feature>
<keyword evidence="5" id="KW-1185">Reference proteome</keyword>
<feature type="compositionally biased region" description="Basic and acidic residues" evidence="2">
    <location>
        <begin position="13"/>
        <end position="33"/>
    </location>
</feature>
<proteinExistence type="inferred from homology"/>
<dbReference type="SUPFAM" id="SSF56112">
    <property type="entry name" value="Protein kinase-like (PK-like)"/>
    <property type="match status" value="1"/>
</dbReference>
<evidence type="ECO:0000256" key="2">
    <source>
        <dbReference type="SAM" id="MobiDB-lite"/>
    </source>
</evidence>
<dbReference type="EMBL" id="JALLPB020000271">
    <property type="protein sequence ID" value="KAL3811260.1"/>
    <property type="molecule type" value="Genomic_DNA"/>
</dbReference>
<dbReference type="InterPro" id="IPR004147">
    <property type="entry name" value="ABC1_dom"/>
</dbReference>
<dbReference type="AlphaFoldDB" id="A0ABD3RTI9"/>
<dbReference type="PANTHER" id="PTHR43173">
    <property type="entry name" value="ABC1 FAMILY PROTEIN"/>
    <property type="match status" value="1"/>
</dbReference>
<dbReference type="InterPro" id="IPR011009">
    <property type="entry name" value="Kinase-like_dom_sf"/>
</dbReference>
<sequence length="544" mass="61569">MRALEERIIRLENDLDNAQRRYAERSNERRTHDDDDDDGREDRTTDDRKRKEKEAMMNIAMDLASANEELSSLVATNDNDDDDDIMDRKDDGGGGGIHARNARRLLDLCRSNGGVYVKVGQHLANLDLLLPVEYVTTLSSLFDDAPVSSYDDVRGVIREEFGRDPDDLFDDFSRVPIASASLAQVHTAKCRSTGRKLAIKVQHRGLRETSRGDLLAMSTVVGVAERLFEDFNFGWICEELTPQLPKELDFKNEGENAEAAAAHLDRTGLDCVVPDVFWEFTSDRVLTMQYEEGFRATDAKSIDRAGISRREVAKLISSVFNAQIFETGFVHCDPHEANILLREHPLKRGKPQIVLVDHGLYKRLDPDFQESYARLWKGIVMANIPEIKSACEQMGVVKMYPLLAAMLTSRPFDEVVERSQTKSLDASPVGNGGGDRVVIRGYAQRYLKEIVAMLDIVPRQMLLIFKMNDCLRHVDIALGSPINNLVVAGRFASKRVFENKWKKQSLSNCGLLCLFRDWLSYMNVLVRVNSYELIARLKVNSITY</sequence>
<comment type="caution">
    <text evidence="4">The sequence shown here is derived from an EMBL/GenBank/DDBJ whole genome shotgun (WGS) entry which is preliminary data.</text>
</comment>
<evidence type="ECO:0000313" key="4">
    <source>
        <dbReference type="EMBL" id="KAL3811260.1"/>
    </source>
</evidence>
<dbReference type="InterPro" id="IPR051130">
    <property type="entry name" value="Mito_struct-func_regulator"/>
</dbReference>
<evidence type="ECO:0000313" key="5">
    <source>
        <dbReference type="Proteomes" id="UP001530377"/>
    </source>
</evidence>
<organism evidence="4 5">
    <name type="scientific">Cyclostephanos tholiformis</name>
    <dbReference type="NCBI Taxonomy" id="382380"/>
    <lineage>
        <taxon>Eukaryota</taxon>
        <taxon>Sar</taxon>
        <taxon>Stramenopiles</taxon>
        <taxon>Ochrophyta</taxon>
        <taxon>Bacillariophyta</taxon>
        <taxon>Coscinodiscophyceae</taxon>
        <taxon>Thalassiosirophycidae</taxon>
        <taxon>Stephanodiscales</taxon>
        <taxon>Stephanodiscaceae</taxon>
        <taxon>Cyclostephanos</taxon>
    </lineage>
</organism>
<reference evidence="4 5" key="1">
    <citation type="submission" date="2024-10" db="EMBL/GenBank/DDBJ databases">
        <title>Updated reference genomes for cyclostephanoid diatoms.</title>
        <authorList>
            <person name="Roberts W.R."/>
            <person name="Alverson A.J."/>
        </authorList>
    </citation>
    <scope>NUCLEOTIDE SEQUENCE [LARGE SCALE GENOMIC DNA]</scope>
    <source>
        <strain evidence="4 5">AJA228-03</strain>
    </source>
</reference>
<evidence type="ECO:0000256" key="1">
    <source>
        <dbReference type="ARBA" id="ARBA00009670"/>
    </source>
</evidence>
<feature type="region of interest" description="Disordered" evidence="2">
    <location>
        <begin position="75"/>
        <end position="96"/>
    </location>
</feature>
<evidence type="ECO:0000259" key="3">
    <source>
        <dbReference type="Pfam" id="PF03109"/>
    </source>
</evidence>
<dbReference type="Pfam" id="PF03109">
    <property type="entry name" value="ABC1"/>
    <property type="match status" value="1"/>
</dbReference>
<gene>
    <name evidence="4" type="ORF">ACHAXA_003359</name>
</gene>
<dbReference type="CDD" id="cd13969">
    <property type="entry name" value="ADCK1-like"/>
    <property type="match status" value="1"/>
</dbReference>
<dbReference type="InterPro" id="IPR045307">
    <property type="entry name" value="ADCK1_dom"/>
</dbReference>
<feature type="domain" description="ABC1 atypical kinase-like" evidence="3">
    <location>
        <begin position="141"/>
        <end position="388"/>
    </location>
</feature>